<dbReference type="OrthoDB" id="21254at2759"/>
<dbReference type="GO" id="GO:0016035">
    <property type="term" value="C:zeta DNA polymerase complex"/>
    <property type="evidence" value="ECO:0007669"/>
    <property type="project" value="TreeGrafter"/>
</dbReference>
<dbReference type="Pfam" id="PF02301">
    <property type="entry name" value="HORMA"/>
    <property type="match status" value="1"/>
</dbReference>
<keyword evidence="5" id="KW-1185">Reference proteome</keyword>
<proteinExistence type="inferred from homology"/>
<feature type="compositionally biased region" description="Basic and acidic residues" evidence="2">
    <location>
        <begin position="104"/>
        <end position="114"/>
    </location>
</feature>
<reference evidence="4" key="1">
    <citation type="journal article" date="2020" name="Stud. Mycol.">
        <title>101 Dothideomycetes genomes: a test case for predicting lifestyles and emergence of pathogens.</title>
        <authorList>
            <person name="Haridas S."/>
            <person name="Albert R."/>
            <person name="Binder M."/>
            <person name="Bloem J."/>
            <person name="Labutti K."/>
            <person name="Salamov A."/>
            <person name="Andreopoulos B."/>
            <person name="Baker S."/>
            <person name="Barry K."/>
            <person name="Bills G."/>
            <person name="Bluhm B."/>
            <person name="Cannon C."/>
            <person name="Castanera R."/>
            <person name="Culley D."/>
            <person name="Daum C."/>
            <person name="Ezra D."/>
            <person name="Gonzalez J."/>
            <person name="Henrissat B."/>
            <person name="Kuo A."/>
            <person name="Liang C."/>
            <person name="Lipzen A."/>
            <person name="Lutzoni F."/>
            <person name="Magnuson J."/>
            <person name="Mondo S."/>
            <person name="Nolan M."/>
            <person name="Ohm R."/>
            <person name="Pangilinan J."/>
            <person name="Park H.-J."/>
            <person name="Ramirez L."/>
            <person name="Alfaro M."/>
            <person name="Sun H."/>
            <person name="Tritt A."/>
            <person name="Yoshinaga Y."/>
            <person name="Zwiers L.-H."/>
            <person name="Turgeon B."/>
            <person name="Goodwin S."/>
            <person name="Spatafora J."/>
            <person name="Crous P."/>
            <person name="Grigoriev I."/>
        </authorList>
    </citation>
    <scope>NUCLEOTIDE SEQUENCE</scope>
    <source>
        <strain evidence="4">CBS 110217</strain>
    </source>
</reference>
<evidence type="ECO:0000313" key="4">
    <source>
        <dbReference type="EMBL" id="KAF2023776.1"/>
    </source>
</evidence>
<dbReference type="GO" id="GO:0003677">
    <property type="term" value="F:DNA binding"/>
    <property type="evidence" value="ECO:0007669"/>
    <property type="project" value="UniProtKB-KW"/>
</dbReference>
<protein>
    <submittedName>
        <fullName evidence="4">DNA-binding protein</fullName>
    </submittedName>
</protein>
<dbReference type="Gene3D" id="3.30.900.10">
    <property type="entry name" value="HORMA domain"/>
    <property type="match status" value="1"/>
</dbReference>
<feature type="domain" description="HORMA" evidence="3">
    <location>
        <begin position="6"/>
        <end position="242"/>
    </location>
</feature>
<dbReference type="EMBL" id="ML978325">
    <property type="protein sequence ID" value="KAF2023776.1"/>
    <property type="molecule type" value="Genomic_DNA"/>
</dbReference>
<evidence type="ECO:0000256" key="2">
    <source>
        <dbReference type="SAM" id="MobiDB-lite"/>
    </source>
</evidence>
<dbReference type="InterPro" id="IPR036570">
    <property type="entry name" value="HORMA_dom_sf"/>
</dbReference>
<comment type="similarity">
    <text evidence="1">Belongs to the MAD2 family.</text>
</comment>
<feature type="region of interest" description="Disordered" evidence="2">
    <location>
        <begin position="104"/>
        <end position="124"/>
    </location>
</feature>
<evidence type="ECO:0000313" key="5">
    <source>
        <dbReference type="Proteomes" id="UP000799777"/>
    </source>
</evidence>
<dbReference type="PROSITE" id="PS50815">
    <property type="entry name" value="HORMA"/>
    <property type="match status" value="1"/>
</dbReference>
<name>A0A9P4LEW7_9PLEO</name>
<dbReference type="InterPro" id="IPR003511">
    <property type="entry name" value="HORMA_dom"/>
</dbReference>
<dbReference type="PANTHER" id="PTHR11842">
    <property type="entry name" value="MITOTIC SPINDLE ASSEMBLY CHECKPOINT PROTEIN MAD2"/>
    <property type="match status" value="1"/>
</dbReference>
<dbReference type="SUPFAM" id="SSF56019">
    <property type="entry name" value="The spindle assembly checkpoint protein mad2"/>
    <property type="match status" value="1"/>
</dbReference>
<dbReference type="AlphaFoldDB" id="A0A9P4LEW7"/>
<comment type="caution">
    <text evidence="4">The sequence shown here is derived from an EMBL/GenBank/DDBJ whole genome shotgun (WGS) entry which is preliminary data.</text>
</comment>
<evidence type="ECO:0000256" key="1">
    <source>
        <dbReference type="ARBA" id="ARBA00010348"/>
    </source>
</evidence>
<organism evidence="4 5">
    <name type="scientific">Setomelanomma holmii</name>
    <dbReference type="NCBI Taxonomy" id="210430"/>
    <lineage>
        <taxon>Eukaryota</taxon>
        <taxon>Fungi</taxon>
        <taxon>Dikarya</taxon>
        <taxon>Ascomycota</taxon>
        <taxon>Pezizomycotina</taxon>
        <taxon>Dothideomycetes</taxon>
        <taxon>Pleosporomycetidae</taxon>
        <taxon>Pleosporales</taxon>
        <taxon>Pleosporineae</taxon>
        <taxon>Phaeosphaeriaceae</taxon>
        <taxon>Setomelanomma</taxon>
    </lineage>
</organism>
<sequence>MSPPATDMLIDFRNFLLAYVHTILYIRSVYPRTTFIETRFHNASVFQSRSPELSRYLIDAVNEVYKQLLTNMVRLIGISIYTKEDKQVRERYLLDVGAMKLEKSKETGSEERDPLSPSVFDGADDSFDSGSSVLGTAKSGRLDEHTPVDLSEQFRATFIRLQTQCKSLLPFATPCSFIIFFEPEAEEEFQLSTRVSDSDPWVSVQSCRVEAEQTSTSTGEVPDSRRMERLPIRAVHYSQIIFKAWIEVVQSVGGK</sequence>
<accession>A0A9P4LEW7</accession>
<dbReference type="Proteomes" id="UP000799777">
    <property type="component" value="Unassembled WGS sequence"/>
</dbReference>
<evidence type="ECO:0000259" key="3">
    <source>
        <dbReference type="PROSITE" id="PS50815"/>
    </source>
</evidence>
<keyword evidence="4" id="KW-0238">DNA-binding</keyword>
<dbReference type="PANTHER" id="PTHR11842:SF10">
    <property type="entry name" value="MITOTIC SPINDLE ASSEMBLY CHECKPOINT PROTEIN MAD2B"/>
    <property type="match status" value="1"/>
</dbReference>
<dbReference type="InterPro" id="IPR045091">
    <property type="entry name" value="Mad2-like"/>
</dbReference>
<gene>
    <name evidence="4" type="ORF">EK21DRAFT_94636</name>
</gene>